<dbReference type="PANTHER" id="PTHR10587:SF78">
    <property type="entry name" value="PEPTIDOGLYCAN-N-ACETYLMURAMIC ACID DEACETYLASE PDAA"/>
    <property type="match status" value="1"/>
</dbReference>
<protein>
    <recommendedName>
        <fullName evidence="2">NodB homology domain-containing protein</fullName>
    </recommendedName>
</protein>
<organism evidence="3 4">
    <name type="scientific">Enterocloster alcoholdehydrogenati</name>
    <dbReference type="NCBI Taxonomy" id="2547410"/>
    <lineage>
        <taxon>Bacteria</taxon>
        <taxon>Bacillati</taxon>
        <taxon>Bacillota</taxon>
        <taxon>Clostridia</taxon>
        <taxon>Lachnospirales</taxon>
        <taxon>Lachnospiraceae</taxon>
        <taxon>Enterocloster</taxon>
    </lineage>
</organism>
<dbReference type="Proteomes" id="UP001600894">
    <property type="component" value="Unassembled WGS sequence"/>
</dbReference>
<dbReference type="InterPro" id="IPR002509">
    <property type="entry name" value="NODB_dom"/>
</dbReference>
<keyword evidence="1" id="KW-0472">Membrane</keyword>
<keyword evidence="4" id="KW-1185">Reference proteome</keyword>
<reference evidence="3 4" key="1">
    <citation type="submission" date="2024-04" db="EMBL/GenBank/DDBJ databases">
        <title>Defined microbial consortia suppress multidrug-resistant proinflammatory Enterobacteriaceae via ecological control.</title>
        <authorList>
            <person name="Furuichi M."/>
            <person name="Kawaguchi T."/>
            <person name="Pust M."/>
            <person name="Yasuma K."/>
            <person name="Plichta D."/>
            <person name="Hasegawa N."/>
            <person name="Ohya T."/>
            <person name="Bhattarai S."/>
            <person name="Sasajima S."/>
            <person name="Aoto Y."/>
            <person name="Tuganbaev T."/>
            <person name="Yaginuma M."/>
            <person name="Ueda M."/>
            <person name="Okahashi N."/>
            <person name="Amafuji K."/>
            <person name="Kiridooshi Y."/>
            <person name="Sugita K."/>
            <person name="Strazar M."/>
            <person name="Skelly A."/>
            <person name="Suda W."/>
            <person name="Hattori M."/>
            <person name="Nakamoto N."/>
            <person name="Caballero S."/>
            <person name="Norman J."/>
            <person name="Olle B."/>
            <person name="Tanoue T."/>
            <person name="Arita M."/>
            <person name="Bucci V."/>
            <person name="Atarashi K."/>
            <person name="Xavier R."/>
            <person name="Honda K."/>
        </authorList>
    </citation>
    <scope>NUCLEOTIDE SEQUENCE [LARGE SCALE GENOMIC DNA]</scope>
    <source>
        <strain evidence="4">f13</strain>
    </source>
</reference>
<evidence type="ECO:0000256" key="1">
    <source>
        <dbReference type="SAM" id="Phobius"/>
    </source>
</evidence>
<dbReference type="EMBL" id="BAABXL010000001">
    <property type="protein sequence ID" value="GAA6268046.1"/>
    <property type="molecule type" value="Genomic_DNA"/>
</dbReference>
<name>A0ABQ0AVI5_9FIRM</name>
<dbReference type="Gene3D" id="3.20.20.370">
    <property type="entry name" value="Glycoside hydrolase/deacetylase"/>
    <property type="match status" value="1"/>
</dbReference>
<dbReference type="PANTHER" id="PTHR10587">
    <property type="entry name" value="GLYCOSYL TRANSFERASE-RELATED"/>
    <property type="match status" value="1"/>
</dbReference>
<dbReference type="InterPro" id="IPR050248">
    <property type="entry name" value="Polysacc_deacetylase_ArnD"/>
</dbReference>
<evidence type="ECO:0000313" key="4">
    <source>
        <dbReference type="Proteomes" id="UP001600894"/>
    </source>
</evidence>
<dbReference type="CDD" id="cd10948">
    <property type="entry name" value="CE4_BsPdaA_like"/>
    <property type="match status" value="1"/>
</dbReference>
<proteinExistence type="predicted"/>
<keyword evidence="1" id="KW-0812">Transmembrane</keyword>
<gene>
    <name evidence="3" type="ORF">F130042H8_11060</name>
</gene>
<evidence type="ECO:0000259" key="2">
    <source>
        <dbReference type="PROSITE" id="PS51677"/>
    </source>
</evidence>
<sequence length="299" mass="33594">MKNDGSWDFSFWGIMLTGVLFLGAFGAGQWAAQKAELLREGTEQLAVSESRLSKGEADSLEAKAEASADGNWGLGFSQEGKTPVGNASSEYLRQFDAWYAGKPDEKVIYLTFDAGYENGNTEPILDALKKHNAPATFFLVGNYMETSPELVKRMIADGHTVGNHTYHHPDMSKISGKEAFEKELSDLETLYEQTTGQKMKKYYRPPQGKYSESNLQMAKEMGYKTFFWSLAYVDWYADKQPSKEEAFKKLLGRIHPGAVVLLHSTSKTNGEILDELLTKWEEMGYRFESLDYLTAQTSS</sequence>
<evidence type="ECO:0000313" key="3">
    <source>
        <dbReference type="EMBL" id="GAA6268046.1"/>
    </source>
</evidence>
<accession>A0ABQ0AVI5</accession>
<dbReference type="SUPFAM" id="SSF88713">
    <property type="entry name" value="Glycoside hydrolase/deacetylase"/>
    <property type="match status" value="1"/>
</dbReference>
<keyword evidence="1" id="KW-1133">Transmembrane helix</keyword>
<dbReference type="InterPro" id="IPR014235">
    <property type="entry name" value="Spore_PdaA"/>
</dbReference>
<dbReference type="PROSITE" id="PS51677">
    <property type="entry name" value="NODB"/>
    <property type="match status" value="1"/>
</dbReference>
<feature type="domain" description="NodB homology" evidence="2">
    <location>
        <begin position="106"/>
        <end position="288"/>
    </location>
</feature>
<comment type="caution">
    <text evidence="3">The sequence shown here is derived from an EMBL/GenBank/DDBJ whole genome shotgun (WGS) entry which is preliminary data.</text>
</comment>
<feature type="transmembrane region" description="Helical" evidence="1">
    <location>
        <begin position="12"/>
        <end position="32"/>
    </location>
</feature>
<dbReference type="Pfam" id="PF01522">
    <property type="entry name" value="Polysacc_deac_1"/>
    <property type="match status" value="1"/>
</dbReference>
<dbReference type="InterPro" id="IPR011330">
    <property type="entry name" value="Glyco_hydro/deAcase_b/a-brl"/>
</dbReference>